<evidence type="ECO:0000256" key="1">
    <source>
        <dbReference type="ARBA" id="ARBA00010219"/>
    </source>
</evidence>
<dbReference type="NCBIfam" id="TIGR00652">
    <property type="entry name" value="DapF"/>
    <property type="match status" value="1"/>
</dbReference>
<dbReference type="GO" id="GO:0009089">
    <property type="term" value="P:lysine biosynthetic process via diaminopimelate"/>
    <property type="evidence" value="ECO:0007669"/>
    <property type="project" value="UniProtKB-UniRule"/>
</dbReference>
<reference evidence="5 6" key="1">
    <citation type="submission" date="2019-06" db="EMBL/GenBank/DDBJ databases">
        <title>Flavibacter putida gen. nov., sp. nov., a novel marine bacterium of the family Flavobacteriaceae isolated from coastal seawater.</title>
        <authorList>
            <person name="Feng X."/>
        </authorList>
    </citation>
    <scope>NUCLEOTIDE SEQUENCE [LARGE SCALE GENOMIC DNA]</scope>
    <source>
        <strain evidence="5 6">PLHSN227</strain>
    </source>
</reference>
<dbReference type="EC" id="5.1.1.7" evidence="3 4"/>
<evidence type="ECO:0000256" key="3">
    <source>
        <dbReference type="HAMAP-Rule" id="MF_00197"/>
    </source>
</evidence>
<accession>A0A507ZQ78</accession>
<dbReference type="GO" id="GO:0005829">
    <property type="term" value="C:cytosol"/>
    <property type="evidence" value="ECO:0007669"/>
    <property type="project" value="TreeGrafter"/>
</dbReference>
<keyword evidence="2 3" id="KW-0413">Isomerase</keyword>
<dbReference type="SUPFAM" id="SSF54506">
    <property type="entry name" value="Diaminopimelate epimerase-like"/>
    <property type="match status" value="2"/>
</dbReference>
<comment type="pathway">
    <text evidence="3">Amino-acid biosynthesis; L-lysine biosynthesis via DAP pathway; DL-2,6-diaminopimelate from LL-2,6-diaminopimelate: step 1/1.</text>
</comment>
<feature type="active site" description="Proton acceptor" evidence="3">
    <location>
        <position position="199"/>
    </location>
</feature>
<feature type="binding site" evidence="3">
    <location>
        <position position="66"/>
    </location>
    <ligand>
        <name>substrate</name>
    </ligand>
</feature>
<gene>
    <name evidence="3" type="primary">dapF</name>
    <name evidence="5" type="ORF">FKR84_07130</name>
</gene>
<dbReference type="Proteomes" id="UP000317169">
    <property type="component" value="Unassembled WGS sequence"/>
</dbReference>
<keyword evidence="6" id="KW-1185">Reference proteome</keyword>
<comment type="caution">
    <text evidence="3">Lacks conserved residue(s) required for the propagation of feature annotation.</text>
</comment>
<dbReference type="UniPathway" id="UPA00034">
    <property type="reaction ID" value="UER00025"/>
</dbReference>
<dbReference type="AlphaFoldDB" id="A0A507ZQ78"/>
<feature type="site" description="Could be important to modulate the pK values of the two catalytic cysteine residues" evidence="3">
    <location>
        <position position="139"/>
    </location>
</feature>
<feature type="binding site" evidence="3">
    <location>
        <begin position="189"/>
        <end position="190"/>
    </location>
    <ligand>
        <name>substrate</name>
    </ligand>
</feature>
<keyword evidence="3" id="KW-0028">Amino-acid biosynthesis</keyword>
<feature type="active site" description="Proton donor" evidence="3">
    <location>
        <position position="75"/>
    </location>
</feature>
<dbReference type="GO" id="GO:0008837">
    <property type="term" value="F:diaminopimelate epimerase activity"/>
    <property type="evidence" value="ECO:0007669"/>
    <property type="project" value="UniProtKB-UniRule"/>
</dbReference>
<proteinExistence type="inferred from homology"/>
<dbReference type="OrthoDB" id="9805408at2"/>
<comment type="catalytic activity">
    <reaction evidence="3">
        <text>(2S,6S)-2,6-diaminopimelate = meso-2,6-diaminopimelate</text>
        <dbReference type="Rhea" id="RHEA:15393"/>
        <dbReference type="ChEBI" id="CHEBI:57609"/>
        <dbReference type="ChEBI" id="CHEBI:57791"/>
        <dbReference type="EC" id="5.1.1.7"/>
    </reaction>
</comment>
<dbReference type="PANTHER" id="PTHR31689">
    <property type="entry name" value="DIAMINOPIMELATE EPIMERASE, CHLOROPLASTIC"/>
    <property type="match status" value="1"/>
</dbReference>
<feature type="binding site" evidence="3">
    <location>
        <begin position="76"/>
        <end position="77"/>
    </location>
    <ligand>
        <name>substrate</name>
    </ligand>
</feature>
<feature type="binding site" evidence="3">
    <location>
        <position position="13"/>
    </location>
    <ligand>
        <name>substrate</name>
    </ligand>
</feature>
<dbReference type="EMBL" id="VIAR01000005">
    <property type="protein sequence ID" value="TQD39157.1"/>
    <property type="molecule type" value="Genomic_DNA"/>
</dbReference>
<keyword evidence="3" id="KW-0457">Lysine biosynthesis</keyword>
<feature type="binding site" evidence="3">
    <location>
        <position position="171"/>
    </location>
    <ligand>
        <name>substrate</name>
    </ligand>
</feature>
<comment type="caution">
    <text evidence="5">The sequence shown here is derived from an EMBL/GenBank/DDBJ whole genome shotgun (WGS) entry which is preliminary data.</text>
</comment>
<evidence type="ECO:0000256" key="4">
    <source>
        <dbReference type="NCBIfam" id="TIGR00652"/>
    </source>
</evidence>
<dbReference type="PANTHER" id="PTHR31689:SF0">
    <property type="entry name" value="DIAMINOPIMELATE EPIMERASE"/>
    <property type="match status" value="1"/>
</dbReference>
<dbReference type="HAMAP" id="MF_00197">
    <property type="entry name" value="DAP_epimerase"/>
    <property type="match status" value="1"/>
</dbReference>
<dbReference type="RefSeq" id="WP_141421605.1">
    <property type="nucleotide sequence ID" value="NZ_VIAR01000005.1"/>
</dbReference>
<name>A0A507ZQ78_9FLAO</name>
<sequence>MQLHFYKYQGTGNDFILIDNRKDFFKNDTKLISRLCDRKFGIGADGLILLQKPEEEADDFKMVYFNADGKQSSMCGNGGRCIVHFAKFLGIIEKEATFTAIDGKHLATVNPEDVKLQMQDIDEVSTLKNAYFVDSGSPHHIVFTENVQEIDVKANGSEIRYNNLYKKTGVNVNFVEQTGENKFYARTYERGVEDETLSCGTGVTAVAIAAFEAGLASKSTISIDTLGGNLQVSFEKEDKHYKNIWLSGPAEQVFKGEILC</sequence>
<evidence type="ECO:0000313" key="6">
    <source>
        <dbReference type="Proteomes" id="UP000317169"/>
    </source>
</evidence>
<dbReference type="InterPro" id="IPR001653">
    <property type="entry name" value="DAP_epimerase_DapF"/>
</dbReference>
<feature type="site" description="Could be important to modulate the pK values of the two catalytic cysteine residues" evidence="3">
    <location>
        <position position="189"/>
    </location>
</feature>
<feature type="binding site" evidence="3">
    <location>
        <begin position="200"/>
        <end position="201"/>
    </location>
    <ligand>
        <name>substrate</name>
    </ligand>
</feature>
<comment type="subcellular location">
    <subcellularLocation>
        <location evidence="3">Cytoplasm</location>
    </subcellularLocation>
</comment>
<keyword evidence="3" id="KW-0963">Cytoplasm</keyword>
<evidence type="ECO:0000256" key="2">
    <source>
        <dbReference type="ARBA" id="ARBA00023235"/>
    </source>
</evidence>
<dbReference type="Gene3D" id="3.10.310.10">
    <property type="entry name" value="Diaminopimelate Epimerase, Chain A, domain 1"/>
    <property type="match status" value="2"/>
</dbReference>
<evidence type="ECO:0000313" key="5">
    <source>
        <dbReference type="EMBL" id="TQD39157.1"/>
    </source>
</evidence>
<comment type="similarity">
    <text evidence="1 3">Belongs to the diaminopimelate epimerase family.</text>
</comment>
<dbReference type="Pfam" id="PF01678">
    <property type="entry name" value="DAP_epimerase"/>
    <property type="match status" value="2"/>
</dbReference>
<protein>
    <recommendedName>
        <fullName evidence="3 4">Diaminopimelate epimerase</fullName>
        <shortName evidence="3">DAP epimerase</shortName>
        <ecNumber evidence="3 4">5.1.1.7</ecNumber>
    </recommendedName>
    <alternativeName>
        <fullName evidence="3">PLP-independent amino acid racemase</fullName>
    </alternativeName>
</protein>
<comment type="subunit">
    <text evidence="3">Homodimer.</text>
</comment>
<comment type="function">
    <text evidence="3">Catalyzes the stereoinversion of LL-2,6-diaminopimelate (L,L-DAP) to meso-diaminopimelate (meso-DAP), a precursor of L-lysine and an essential component of the bacterial peptidoglycan.</text>
</comment>
<organism evidence="5 6">
    <name type="scientific">Haloflavibacter putidus</name>
    <dbReference type="NCBI Taxonomy" id="2576776"/>
    <lineage>
        <taxon>Bacteria</taxon>
        <taxon>Pseudomonadati</taxon>
        <taxon>Bacteroidota</taxon>
        <taxon>Flavobacteriia</taxon>
        <taxon>Flavobacteriales</taxon>
        <taxon>Flavobacteriaceae</taxon>
        <taxon>Haloflavibacter</taxon>
    </lineage>
</organism>